<dbReference type="KEGG" id="fki:FK004_11040"/>
<accession>A0A2S1LPP5</accession>
<dbReference type="EMBL" id="CP020919">
    <property type="protein sequence ID" value="AWG25714.1"/>
    <property type="molecule type" value="Genomic_DNA"/>
</dbReference>
<evidence type="ECO:0000313" key="3">
    <source>
        <dbReference type="Proteomes" id="UP000244677"/>
    </source>
</evidence>
<proteinExistence type="predicted"/>
<name>A0A2S1LPP5_9FLAO</name>
<organism evidence="2 3">
    <name type="scientific">Flavobacterium kingsejongi</name>
    <dbReference type="NCBI Taxonomy" id="1678728"/>
    <lineage>
        <taxon>Bacteria</taxon>
        <taxon>Pseudomonadati</taxon>
        <taxon>Bacteroidota</taxon>
        <taxon>Flavobacteriia</taxon>
        <taxon>Flavobacteriales</taxon>
        <taxon>Flavobacteriaceae</taxon>
        <taxon>Flavobacterium</taxon>
    </lineage>
</organism>
<dbReference type="Proteomes" id="UP000244677">
    <property type="component" value="Chromosome"/>
</dbReference>
<dbReference type="CDD" id="cd00761">
    <property type="entry name" value="Glyco_tranf_GTA_type"/>
    <property type="match status" value="1"/>
</dbReference>
<dbReference type="AlphaFoldDB" id="A0A2S1LPP5"/>
<dbReference type="InterPro" id="IPR029044">
    <property type="entry name" value="Nucleotide-diphossugar_trans"/>
</dbReference>
<dbReference type="Gene3D" id="3.90.550.10">
    <property type="entry name" value="Spore Coat Polysaccharide Biosynthesis Protein SpsA, Chain A"/>
    <property type="match status" value="1"/>
</dbReference>
<dbReference type="PANTHER" id="PTHR43685">
    <property type="entry name" value="GLYCOSYLTRANSFERASE"/>
    <property type="match status" value="1"/>
</dbReference>
<feature type="domain" description="Glycosyltransferase 2-like" evidence="1">
    <location>
        <begin position="7"/>
        <end position="172"/>
    </location>
</feature>
<dbReference type="InterPro" id="IPR050834">
    <property type="entry name" value="Glycosyltransf_2"/>
</dbReference>
<keyword evidence="3" id="KW-1185">Reference proteome</keyword>
<dbReference type="InterPro" id="IPR001173">
    <property type="entry name" value="Glyco_trans_2-like"/>
</dbReference>
<dbReference type="Pfam" id="PF00535">
    <property type="entry name" value="Glycos_transf_2"/>
    <property type="match status" value="1"/>
</dbReference>
<gene>
    <name evidence="2" type="ORF">FK004_11040</name>
</gene>
<protein>
    <recommendedName>
        <fullName evidence="1">Glycosyltransferase 2-like domain-containing protein</fullName>
    </recommendedName>
</protein>
<dbReference type="SUPFAM" id="SSF53448">
    <property type="entry name" value="Nucleotide-diphospho-sugar transferases"/>
    <property type="match status" value="1"/>
</dbReference>
<sequence length="297" mass="34197">MLLLMLSILIPTYNYNASPLIDSLLQQGKLLDHEFEIICCDDCSTDEAILAENAAIASKACCTYFRNSKNEGRTKTRTLLAEKAQYDWLLFLDADVLPVTEDFLLTYSKALHPDTEVVLGGCQYSAKHKDPETALRWKFGMQRESQEATVRNKNPYSHILSGNILLRKNVFQAVVFPTTKFYGMDIYFAYQLYLQKVNVFHINNPVYHLGLEPNADFFQKSLDAVRTRKEVLYGLPNIEQVNPMLKHYKTLCNYGLRPFVSFGFTVVSGFLKKRILRANPNLFYFDLYRLGYLCSLK</sequence>
<evidence type="ECO:0000259" key="1">
    <source>
        <dbReference type="Pfam" id="PF00535"/>
    </source>
</evidence>
<dbReference type="PANTHER" id="PTHR43685:SF2">
    <property type="entry name" value="GLYCOSYLTRANSFERASE 2-LIKE DOMAIN-CONTAINING PROTEIN"/>
    <property type="match status" value="1"/>
</dbReference>
<evidence type="ECO:0000313" key="2">
    <source>
        <dbReference type="EMBL" id="AWG25714.1"/>
    </source>
</evidence>
<reference evidence="2 3" key="1">
    <citation type="submission" date="2017-04" db="EMBL/GenBank/DDBJ databases">
        <title>Complete genome sequence of Flavobacterium kingsejong AJ004.</title>
        <authorList>
            <person name="Lee P.C."/>
        </authorList>
    </citation>
    <scope>NUCLEOTIDE SEQUENCE [LARGE SCALE GENOMIC DNA]</scope>
    <source>
        <strain evidence="2 3">AJ004</strain>
    </source>
</reference>